<dbReference type="Gene3D" id="2.60.120.1560">
    <property type="match status" value="1"/>
</dbReference>
<keyword evidence="6" id="KW-0677">Repeat</keyword>
<dbReference type="SMART" id="SM01225">
    <property type="entry name" value="G8"/>
    <property type="match status" value="2"/>
</dbReference>
<dbReference type="PROSITE" id="PS51820">
    <property type="entry name" value="PA14"/>
    <property type="match status" value="1"/>
</dbReference>
<dbReference type="InterPro" id="IPR052387">
    <property type="entry name" value="Fibrocystin"/>
</dbReference>
<dbReference type="EMBL" id="JBCEZU010000123">
    <property type="protein sequence ID" value="KAK9526506.1"/>
    <property type="molecule type" value="Genomic_DNA"/>
</dbReference>
<comment type="subcellular location">
    <subcellularLocation>
        <location evidence="2">Cell membrane</location>
    </subcellularLocation>
    <subcellularLocation>
        <location evidence="3">Cell projection</location>
    </subcellularLocation>
    <subcellularLocation>
        <location evidence="1">Membrane</location>
        <topology evidence="1">Single-pass membrane protein</topology>
    </subcellularLocation>
</comment>
<dbReference type="InterPro" id="IPR037524">
    <property type="entry name" value="PA14/GLEYA"/>
</dbReference>
<dbReference type="SUPFAM" id="SSF49503">
    <property type="entry name" value="Cupredoxins"/>
    <property type="match status" value="1"/>
</dbReference>
<dbReference type="InterPro" id="IPR014756">
    <property type="entry name" value="Ig_E-set"/>
</dbReference>
<dbReference type="Proteomes" id="UP001488805">
    <property type="component" value="Unassembled WGS sequence"/>
</dbReference>
<keyword evidence="8" id="KW-0325">Glycoprotein</keyword>
<keyword evidence="9" id="KW-0966">Cell projection</keyword>
<dbReference type="SUPFAM" id="SSF56988">
    <property type="entry name" value="Anthrax protective antigen"/>
    <property type="match status" value="1"/>
</dbReference>
<sequence>MESPMKPAVLLLAFWCCCSAQRVDNVAPHRGSSNGATRLMITGSGFAQENQFQLNPKDDNFGNRVLLVSDTLSVPCDVERHSTHGSQIACYTRAMPYDKYTVRVSVDGVPIPDASVCRGALKAYQCSFQSVKYRTPTIYSMYPASGPPGSLVTIRGVIFTDVYGSNTDKSSNGLNVRFLRAYMGGMPCELLKPESDELYNLRLDSESSQLGHMSCKMTGTYVGHHNLTYILDDEFGRSLTNKKLFSVSALGKLSMFQTFAEVTGVSPSAGSVMGGTLLTIYGRFFDQTDRPARVHVGGLPCEIQTVSDDRITCRTAKHEMNNMTVYPGGRGLKMEVWNETRPRYLTDIQSYNENTTGYWAEWVDSMPRVYSKEHNYFSSRSRGFFVPPASANYTMYLHCDDRCELYLSNSSRPEDKVKVAYQIRYVSDFTKMESQKSAVLPLKQGNYYYMEILHQQYAGGARVNVALFQEESPFTEDQTADAINEVQNIVAKYDVFDEEQVVTFDSWPSNVAAVKEVQKVTVSSGCASHLCGSTFFSLGYGDAKTGPIPVTASADVVEASLNSLWTIKPDTVQVTKQVDSRGSNYLVTFDSDRGDFKPLHWEVFGSDTNVTVAEVTKGISNMQTFTLLWGGIPTKPIAFNATESEVQSALEDTMKAECPAEVLTSEGTDVKYFKDFESDNSQFNSAEEGTPVKNTAFCGLWSLKNAEVLFKDTYTKESGGSYRSVSLDKHPTLCFAYKGMLKDEVGMKFTYRDRQGKTQTETAKISTIFTKGHKWSYKCMDLQSSLQTEYIGSKYDLQEFYLYKDGGDFYVDAVHIGKYPATNDENAVPHKRRPPPFESSGQSFEVIAVAKDTSTASQISYEIKATPVDCAFGFPLLGVGFLQMSNRSEDTAEFRDGAATISITRPHRATPPLNGTIDVEIYGGRAEGLSVDISEEDLKYALQGIAGMGEVSVKRQGSCRDPKWRVEWLTRPGDQPLIQVVGSSLVGQNAGVFAHEKTKGGLLTRSLTGDYLRVRETKPQVEVYINGIPSKCSGDCGYEWSEDKTPVVTGISPSQGSNGVGTLLTVTGTDFSSENASILVGKTRCHVEQITATTQVCRLGSSSAGTYPVLVSFPSLGDARSSGGNIFYFTYKLIVSSFSPLSGSVAGGTLLTMTGFGFSQNTTVTVGSDECTVVHASDTELKCRTPAGTAGSQTVTVMVGNMSQTAGSSFTYDNNLTARISGLSPSTTTVIGHEVLTIQGSNLGGRDNDSVVFVGGKECVTVQWTTTIITCHLPVLPPGTHKVDVQLGNNGNPQTSNGVNATIEYVLEIYSISPQIGSLMGGTLLTVSGSGFSNNTSDNKVSVGGVECEVKAATEKQLQCVLQSEEKTHVVTNQGSHSTYGQGYAWNPASLTVFVGDTVLWRWEAPAFQKDVYGVVSVSSPSETTHDGGPLYSGDTKTPKGSFSYRFTAPGVYYYSSGYIDDASHRSLQGVVKAEARAERRSRVSVSVGGMEARHVTGGSHHVSRAAPQCVASPQCPETNVTSGGISFSASACSTPTVHSISPNQGSYHQVIHIEGTAFSDTACANEVTVGDQPCQVINSSHSEINCRLGGDSQLPIGFALPVAVRVNNLGSAIITVQNELDRRLVVLPAVDSVSPPVGSPNGHTRLLVRGSGFSGGHVTVAGQPCSVVSLNYTHITCDTAPSQPQAGDVVFHAGRILSSCHSDCSFKYSSSVTPTLSSISPDSISDPTTVTIAGSGFGSSVDNVAVFAGTSELGVTAVTDGNITLMVNALPAGEHPVRVIVRSKGLASGSATLSSRARATLNQDVGSLAGGTPLVFTGNGFALGNTSVTVGGSPCEVQEVTAGLLRCLAPPHGEGLVTADIQVFSVRYPPLQFTYSAAHTPVISSISPSSGPSGATVTLTGSGFGNDSQHVSVTINHVPCVLSTVSDAQIQCTAGDNPGGAYPVDLHHQVKGHAQSDVMFTHELTLSSVQPNEGSYGGGALLSVEGSGFDPHTSNVTICGEGCEVRREASTSSRLYCQSPSINDTQSQVSCVVAVINQLDAVKISDGYAYKSQLTPVITEVSPRRGGTAGGTRLTITGSGFSTDINEVNVTVAGSVCDVQSTNSTHVICVTNSQRQSQETKVRLSIGDRGIAKTDNADFFYVDVWSSRFTWGGLFPPEKGSFAVITKGQTILLDTSTPVLKMLLIQGGTLVFDEADIELQAENILITDGGLLQIGQEGAPFQHKAIITLHGNLRSPEIPVYGAKTLGVREGVLDLHGIPVPVPWTHLAQTAASGSVTLTVMKAVTWKAGDEIVIASTGHRHSQRENEQMRIAAVSTDGRTITLTEALKYTHLGVTVTLPDGTVFEGRAEVGLLTRNIVVRGSEHQDWDETIEACPDGFNTGEFSTQTCFQGRFGEETGSDQFGGCIMFHAPTPNKNLAIGRLENVEVYYAGQAFRLGRYPIHWHLMGDIDYKSYVRGCSIHRTFNRALTIHNTHNLLVEHNVIYDIMGGAFFIEDGIETGNILQYNLAVFVKQSTSLLNDDVTPAAYWVTNPNNIIRHNVAAGGTHFGFWYRMHEHPDGPSYDPKICQKRVPLGEFYNNTAHSQGWFGLWIFTDFFPMKDGGCRSKTPEPAVFRSLFAWNCEKGAEWVNVGAVQFHDFTVANNEKAGIETKRILQWAVQGYGEGGGATISNCTIVGHVAELGLGDNYCTHRGVIAPLDDGLSVLNTKFINFNRRSCAAIGVAAIVGKCVDRCGGWAVRFSGNQFFNSPNKAGFRWEHEVQLVDTDGSLTGNINHKVVPMSPLLDPAHCSQSDEWSVGFPGAVCDHTVNFHRLSFNNPSPASLKAKDVILTNSHGSSAIPYLKKRMTHTPGWMAMLPSGKTYNWYFNDMDHITNITYAAKFYGFSSDQYVIINHNWTQSPDRFRIIDERNGSSTPLSFSDNNNGDWYFNDSSNNLYYIVSGKTNQRRRRDSVDRSMTDSAVNFRVYRCFYPNCIRPTPPPPATLAPLPTHQPDNFIWWSNASFWKSSPENNFTAPTEGSDVVIPSGKWVMLDSDTPPLNKLTVIGVLEIPDNMNSSPSRQARAAPEYSTVVLDAVYISIQGGRLIAGWDDEPFRGQLHIKLRGNHRTPDWPLPNGPNQGSKVLGVFGTLELYGQPHNVYHTKLAATADAGSNTLNLSQSVDWQVGDEVVVSTTSYNAWETEKLQITAVSTDGRVLTLNQPLTHTHIGETHSVSGTPLSYTLAADVGLVTRNIKIIGEEYPEMMSESFGARLLVGSYSSAGVDYKGKAQIRNVEFFRSGQEGWTDYTDPRYSVAFLNLGEVSEEDSYIQGCAFHDGFSPAIGVFGTEGLNVDDNVVHRTVGEGIRIWGDKITVRRNLVMMTLWPGSYQDREEPFNYAWNAAIEVNEGTNVVLQHNIVAGYERVAYRINGEPCPGYLNENEKWIHNEAHGGLFGVYLNKDGLPGCSLIQGFFVWRSFDYGVYFQTIMSVIVSNVTLVDNGMGVMPLVYAPPSLSHTYADKSVHVQNALIVGSSPSFNCSATLPSSDFNLVNSDAHRAPRPLTGGRSGICWPTFASSHNTAPKKVHHGNMNYNAIKGLMKVTDTTFVGFKTVCSSETNFMFITNPINEDLQHPVQVSGITLIDSTEEAKVFIHRPDVGKANPADCVDMDCDAKKKSLLKDLDGSFLGAVGAVVPQSEYEWGGDPRRGLGDYRIPKVMLTFPNGSRIPVDQIAPHKGVIREGCTYMSSWQSYKCFGLNYRMLAIESLDSDTETRRLSPVAVLGDGFLDLINGPQDHGWCSGYTCQKRVSLFHSIVATGRSFDVFFTSVSPQKLRLVMLNADPSESIIVSVFYSKPQGLDVYVDNNLVAPTNVLWNSDNTDYTLKKPIYPGQYDPQLNATLGTNYFDQDYKMLRVVVKGSQPVEIRTAPVLFLSFELPAMTEEEFFGDHLIQNLAAFLKVPPNMIRITNIIREDGGARRRKRSTGLRVEVEIKKPPVQQTTNTTNDEEDFVQLKNIADDLGQAAVSGNLSQSIGFNVSSMGVIPPPPPSSDPSWNKEAMEEVTREEPTVNYVSSVSELLLIEEPIAGEFVGPLHQQPSLMAVDEQGNCVSVGVTTLAVTVSLKDASGSSVGGLEGNTTILFSTCWANFTDLSIQNSGENLTMVFTLKEWGAKSRTFSVKNNPTTQTPPSTDGPQSTPDNSVFSSSTAVSAGSLCLVSVIYAVACCSDCVPIY</sequence>
<evidence type="ECO:0000313" key="14">
    <source>
        <dbReference type="EMBL" id="KAK9526506.1"/>
    </source>
</evidence>
<dbReference type="Pfam" id="PF24606">
    <property type="entry name" value="CEMIP_beta-hel"/>
    <property type="match status" value="2"/>
</dbReference>
<dbReference type="InterPro" id="IPR006626">
    <property type="entry name" value="PbH1"/>
</dbReference>
<dbReference type="GO" id="GO:0007399">
    <property type="term" value="P:nervous system development"/>
    <property type="evidence" value="ECO:0007669"/>
    <property type="project" value="UniProtKB-ARBA"/>
</dbReference>
<dbReference type="InterPro" id="IPR019316">
    <property type="entry name" value="G8_domain"/>
</dbReference>
<evidence type="ECO:0000256" key="7">
    <source>
        <dbReference type="ARBA" id="ARBA00022989"/>
    </source>
</evidence>
<evidence type="ECO:0000259" key="12">
    <source>
        <dbReference type="PROSITE" id="PS51484"/>
    </source>
</evidence>
<dbReference type="Gene3D" id="2.60.40.420">
    <property type="entry name" value="Cupredoxins - blue copper proteins"/>
    <property type="match status" value="1"/>
</dbReference>
<dbReference type="FunFam" id="2.160.20.10:FF:000070">
    <property type="entry name" value="PKHD1 like 1"/>
    <property type="match status" value="1"/>
</dbReference>
<evidence type="ECO:0000256" key="6">
    <source>
        <dbReference type="ARBA" id="ARBA00022737"/>
    </source>
</evidence>
<keyword evidence="7" id="KW-0472">Membrane</keyword>
<keyword evidence="5 11" id="KW-0732">Signal</keyword>
<evidence type="ECO:0000256" key="2">
    <source>
        <dbReference type="ARBA" id="ARBA00004236"/>
    </source>
</evidence>
<evidence type="ECO:0000256" key="11">
    <source>
        <dbReference type="SAM" id="SignalP"/>
    </source>
</evidence>
<feature type="domain" description="PA14" evidence="13">
    <location>
        <begin position="327"/>
        <end position="481"/>
    </location>
</feature>
<dbReference type="Pfam" id="PF10162">
    <property type="entry name" value="G8"/>
    <property type="match status" value="2"/>
</dbReference>
<feature type="domain" description="G8" evidence="12">
    <location>
        <begin position="2150"/>
        <end position="2270"/>
    </location>
</feature>
<dbReference type="FunFam" id="2.60.120.1560:FF:000004">
    <property type="entry name" value="PKHD1-like 1"/>
    <property type="match status" value="1"/>
</dbReference>
<evidence type="ECO:0000259" key="13">
    <source>
        <dbReference type="PROSITE" id="PS51820"/>
    </source>
</evidence>
<evidence type="ECO:0000256" key="1">
    <source>
        <dbReference type="ARBA" id="ARBA00004167"/>
    </source>
</evidence>
<dbReference type="InterPro" id="IPR008972">
    <property type="entry name" value="Cupredoxin"/>
</dbReference>
<keyword evidence="4" id="KW-1003">Cell membrane</keyword>
<dbReference type="InterPro" id="IPR055401">
    <property type="entry name" value="CEMIP_beta-hel_dom"/>
</dbReference>
<evidence type="ECO:0000256" key="3">
    <source>
        <dbReference type="ARBA" id="ARBA00004316"/>
    </source>
</evidence>
<dbReference type="Pfam" id="PF07691">
    <property type="entry name" value="PA14"/>
    <property type="match status" value="1"/>
</dbReference>
<dbReference type="SMART" id="SM00429">
    <property type="entry name" value="IPT"/>
    <property type="match status" value="11"/>
</dbReference>
<dbReference type="SUPFAM" id="SSF51126">
    <property type="entry name" value="Pectin lyase-like"/>
    <property type="match status" value="2"/>
</dbReference>
<gene>
    <name evidence="14" type="ORF">VZT92_015203</name>
</gene>
<dbReference type="InterPro" id="IPR013783">
    <property type="entry name" value="Ig-like_fold"/>
</dbReference>
<feature type="region of interest" description="Disordered" evidence="10">
    <location>
        <begin position="4152"/>
        <end position="4176"/>
    </location>
</feature>
<name>A0AAW1EUV2_ZOAVI</name>
<dbReference type="PROSITE" id="PS51484">
    <property type="entry name" value="G8"/>
    <property type="match status" value="2"/>
</dbReference>
<evidence type="ECO:0000256" key="5">
    <source>
        <dbReference type="ARBA" id="ARBA00022729"/>
    </source>
</evidence>
<dbReference type="InterPro" id="IPR011050">
    <property type="entry name" value="Pectin_lyase_fold/virulence"/>
</dbReference>
<dbReference type="SMART" id="SM00710">
    <property type="entry name" value="PbH1"/>
    <property type="match status" value="10"/>
</dbReference>
<dbReference type="InterPro" id="IPR002909">
    <property type="entry name" value="IPT_dom"/>
</dbReference>
<keyword evidence="7" id="KW-0812">Transmembrane</keyword>
<evidence type="ECO:0000256" key="8">
    <source>
        <dbReference type="ARBA" id="ARBA00023180"/>
    </source>
</evidence>
<accession>A0AAW1EUV2</accession>
<dbReference type="FunFam" id="2.60.40.10:FF:001292">
    <property type="entry name" value="PKHD1 like 1"/>
    <property type="match status" value="1"/>
</dbReference>
<feature type="signal peptide" evidence="11">
    <location>
        <begin position="1"/>
        <end position="20"/>
    </location>
</feature>
<evidence type="ECO:0008006" key="16">
    <source>
        <dbReference type="Google" id="ProtNLM"/>
    </source>
</evidence>
<dbReference type="Gene3D" id="2.60.40.10">
    <property type="entry name" value="Immunoglobulins"/>
    <property type="match status" value="13"/>
</dbReference>
<dbReference type="CDD" id="cd00603">
    <property type="entry name" value="IPT_PCSR"/>
    <property type="match status" value="11"/>
</dbReference>
<protein>
    <recommendedName>
        <fullName evidence="16">Fibrocystin-L</fullName>
    </recommendedName>
</protein>
<feature type="chain" id="PRO_5043867065" description="Fibrocystin-L" evidence="11">
    <location>
        <begin position="21"/>
        <end position="4207"/>
    </location>
</feature>
<proteinExistence type="predicted"/>
<dbReference type="FunFam" id="2.60.40.10:FF:001057">
    <property type="entry name" value="PKHD1 like 1"/>
    <property type="match status" value="1"/>
</dbReference>
<dbReference type="GO" id="GO:0005886">
    <property type="term" value="C:plasma membrane"/>
    <property type="evidence" value="ECO:0007669"/>
    <property type="project" value="UniProtKB-SubCell"/>
</dbReference>
<feature type="domain" description="G8" evidence="12">
    <location>
        <begin position="3002"/>
        <end position="3145"/>
    </location>
</feature>
<dbReference type="SUPFAM" id="SSF81296">
    <property type="entry name" value="E set domains"/>
    <property type="match status" value="14"/>
</dbReference>
<keyword evidence="7" id="KW-1133">Transmembrane helix</keyword>
<reference evidence="14 15" key="1">
    <citation type="journal article" date="2024" name="Genome Biol. Evol.">
        <title>Chromosome-level genome assembly of the viviparous eelpout Zoarces viviparus.</title>
        <authorList>
            <person name="Fuhrmann N."/>
            <person name="Brasseur M.V."/>
            <person name="Bakowski C.E."/>
            <person name="Podsiadlowski L."/>
            <person name="Prost S."/>
            <person name="Krehenwinkel H."/>
            <person name="Mayer C."/>
        </authorList>
    </citation>
    <scope>NUCLEOTIDE SEQUENCE [LARGE SCALE GENOMIC DNA]</scope>
    <source>
        <strain evidence="14">NO-MEL_2022_Ind0_liver</strain>
    </source>
</reference>
<dbReference type="GO" id="GO:0042995">
    <property type="term" value="C:cell projection"/>
    <property type="evidence" value="ECO:0007669"/>
    <property type="project" value="UniProtKB-SubCell"/>
</dbReference>
<evidence type="ECO:0000313" key="15">
    <source>
        <dbReference type="Proteomes" id="UP001488805"/>
    </source>
</evidence>
<evidence type="ECO:0000256" key="10">
    <source>
        <dbReference type="SAM" id="MobiDB-lite"/>
    </source>
</evidence>
<organism evidence="14 15">
    <name type="scientific">Zoarces viviparus</name>
    <name type="common">Viviparous eelpout</name>
    <name type="synonym">Blennius viviparus</name>
    <dbReference type="NCBI Taxonomy" id="48416"/>
    <lineage>
        <taxon>Eukaryota</taxon>
        <taxon>Metazoa</taxon>
        <taxon>Chordata</taxon>
        <taxon>Craniata</taxon>
        <taxon>Vertebrata</taxon>
        <taxon>Euteleostomi</taxon>
        <taxon>Actinopterygii</taxon>
        <taxon>Neopterygii</taxon>
        <taxon>Teleostei</taxon>
        <taxon>Neoteleostei</taxon>
        <taxon>Acanthomorphata</taxon>
        <taxon>Eupercaria</taxon>
        <taxon>Perciformes</taxon>
        <taxon>Cottioidei</taxon>
        <taxon>Zoarcales</taxon>
        <taxon>Zoarcidae</taxon>
        <taxon>Zoarcinae</taxon>
        <taxon>Zoarces</taxon>
    </lineage>
</organism>
<dbReference type="Pfam" id="PF01833">
    <property type="entry name" value="TIG"/>
    <property type="match status" value="14"/>
</dbReference>
<dbReference type="FunFam" id="2.60.40.10:FF:000616">
    <property type="entry name" value="PKHD1 like 1"/>
    <property type="match status" value="1"/>
</dbReference>
<comment type="caution">
    <text evidence="14">The sequence shown here is derived from an EMBL/GenBank/DDBJ whole genome shotgun (WGS) entry which is preliminary data.</text>
</comment>
<dbReference type="PANTHER" id="PTHR46769:SF2">
    <property type="entry name" value="FIBROCYSTIN-L ISOFORM 2 PRECURSOR-RELATED"/>
    <property type="match status" value="1"/>
</dbReference>
<evidence type="ECO:0000256" key="9">
    <source>
        <dbReference type="ARBA" id="ARBA00023273"/>
    </source>
</evidence>
<keyword evidence="15" id="KW-1185">Reference proteome</keyword>
<dbReference type="PANTHER" id="PTHR46769">
    <property type="entry name" value="POLYCYSTIC KIDNEY AND HEPATIC DISEASE 1 (AUTOSOMAL RECESSIVE)-LIKE 1"/>
    <property type="match status" value="1"/>
</dbReference>
<dbReference type="InterPro" id="IPR011658">
    <property type="entry name" value="PA14_dom"/>
</dbReference>
<evidence type="ECO:0000256" key="4">
    <source>
        <dbReference type="ARBA" id="ARBA00022475"/>
    </source>
</evidence>
<dbReference type="FunFam" id="2.60.40.10:FF:001165">
    <property type="entry name" value="PKHD1 like 1"/>
    <property type="match status" value="1"/>
</dbReference>
<dbReference type="FunFam" id="2.60.40.10:FF:000857">
    <property type="entry name" value="PKHD1 like 1"/>
    <property type="match status" value="1"/>
</dbReference>